<gene>
    <name evidence="1" type="ORF">DGYR_LOCUS10340</name>
</gene>
<keyword evidence="2" id="KW-1185">Reference proteome</keyword>
<organism evidence="1 2">
    <name type="scientific">Dimorphilus gyrociliatus</name>
    <dbReference type="NCBI Taxonomy" id="2664684"/>
    <lineage>
        <taxon>Eukaryota</taxon>
        <taxon>Metazoa</taxon>
        <taxon>Spiralia</taxon>
        <taxon>Lophotrochozoa</taxon>
        <taxon>Annelida</taxon>
        <taxon>Polychaeta</taxon>
        <taxon>Polychaeta incertae sedis</taxon>
        <taxon>Dinophilidae</taxon>
        <taxon>Dimorphilus</taxon>
    </lineage>
</organism>
<dbReference type="AlphaFoldDB" id="A0A7I8W4E6"/>
<comment type="caution">
    <text evidence="1">The sequence shown here is derived from an EMBL/GenBank/DDBJ whole genome shotgun (WGS) entry which is preliminary data.</text>
</comment>
<dbReference type="Proteomes" id="UP000549394">
    <property type="component" value="Unassembled WGS sequence"/>
</dbReference>
<accession>A0A7I8W4E6</accession>
<dbReference type="OrthoDB" id="10017781at2759"/>
<sequence length="122" mass="14068">MALSTREALRRCLQTTDINEVISLSKHSDPTVRQRALREMCPCRVKTDIGEFWARVLEMIDDPATNVRQQVLHTLCDGSPVHMEYDVVEALQKFNIDSDKEIRRKAHKALASYSRTGKWNIL</sequence>
<protein>
    <submittedName>
        <fullName evidence="1">Uncharacterized protein</fullName>
    </submittedName>
</protein>
<dbReference type="SUPFAM" id="SSF48371">
    <property type="entry name" value="ARM repeat"/>
    <property type="match status" value="1"/>
</dbReference>
<dbReference type="InterPro" id="IPR011989">
    <property type="entry name" value="ARM-like"/>
</dbReference>
<name>A0A7I8W4E6_9ANNE</name>
<evidence type="ECO:0000313" key="1">
    <source>
        <dbReference type="EMBL" id="CAD5122538.1"/>
    </source>
</evidence>
<proteinExistence type="predicted"/>
<dbReference type="InterPro" id="IPR016024">
    <property type="entry name" value="ARM-type_fold"/>
</dbReference>
<evidence type="ECO:0000313" key="2">
    <source>
        <dbReference type="Proteomes" id="UP000549394"/>
    </source>
</evidence>
<dbReference type="EMBL" id="CAJFCJ010000017">
    <property type="protein sequence ID" value="CAD5122538.1"/>
    <property type="molecule type" value="Genomic_DNA"/>
</dbReference>
<dbReference type="Gene3D" id="1.25.10.10">
    <property type="entry name" value="Leucine-rich Repeat Variant"/>
    <property type="match status" value="1"/>
</dbReference>
<reference evidence="1 2" key="1">
    <citation type="submission" date="2020-08" db="EMBL/GenBank/DDBJ databases">
        <authorList>
            <person name="Hejnol A."/>
        </authorList>
    </citation>
    <scope>NUCLEOTIDE SEQUENCE [LARGE SCALE GENOMIC DNA]</scope>
</reference>